<evidence type="ECO:0000256" key="11">
    <source>
        <dbReference type="RuleBase" id="RU004181"/>
    </source>
</evidence>
<dbReference type="PANTHER" id="PTHR33695">
    <property type="entry name" value="LIPOPROTEIN SIGNAL PEPTIDASE"/>
    <property type="match status" value="1"/>
</dbReference>
<evidence type="ECO:0000313" key="12">
    <source>
        <dbReference type="EMBL" id="SHK24075.1"/>
    </source>
</evidence>
<comment type="subcellular location">
    <subcellularLocation>
        <location evidence="9">Cell membrane</location>
        <topology evidence="9">Multi-pass membrane protein</topology>
    </subcellularLocation>
</comment>
<reference evidence="12 13" key="1">
    <citation type="submission" date="2016-11" db="EMBL/GenBank/DDBJ databases">
        <authorList>
            <person name="Jaros S."/>
            <person name="Januszkiewicz K."/>
            <person name="Wedrychowicz H."/>
        </authorList>
    </citation>
    <scope>NUCLEOTIDE SEQUENCE [LARGE SCALE GENOMIC DNA]</scope>
    <source>
        <strain evidence="12 13">DSM 14501</strain>
    </source>
</reference>
<keyword evidence="7 9" id="KW-1133">Transmembrane helix</keyword>
<keyword evidence="3 9" id="KW-0645">Protease</keyword>
<accession>A0A1M6QV45</accession>
<dbReference type="NCBIfam" id="NF011367">
    <property type="entry name" value="PRK14786.1"/>
    <property type="match status" value="1"/>
</dbReference>
<dbReference type="InterPro" id="IPR001872">
    <property type="entry name" value="Peptidase_A8"/>
</dbReference>
<comment type="catalytic activity">
    <reaction evidence="9 10">
        <text>Release of signal peptides from bacterial membrane prolipoproteins. Hydrolyzes -Xaa-Yaa-Zaa-|-(S,diacylglyceryl)Cys-, in which Xaa is hydrophobic (preferably Leu), and Yaa (Ala or Ser) and Zaa (Gly or Ala) have small, neutral side chains.</text>
        <dbReference type="EC" id="3.4.23.36"/>
    </reaction>
</comment>
<evidence type="ECO:0000256" key="6">
    <source>
        <dbReference type="ARBA" id="ARBA00022801"/>
    </source>
</evidence>
<comment type="similarity">
    <text evidence="1 9 11">Belongs to the peptidase A8 family.</text>
</comment>
<dbReference type="AlphaFoldDB" id="A0A1M6QV45"/>
<dbReference type="GO" id="GO:0006508">
    <property type="term" value="P:proteolysis"/>
    <property type="evidence" value="ECO:0007669"/>
    <property type="project" value="UniProtKB-KW"/>
</dbReference>
<dbReference type="EMBL" id="FRAJ01000012">
    <property type="protein sequence ID" value="SHK24075.1"/>
    <property type="molecule type" value="Genomic_DNA"/>
</dbReference>
<dbReference type="PANTHER" id="PTHR33695:SF1">
    <property type="entry name" value="LIPOPROTEIN SIGNAL PEPTIDASE"/>
    <property type="match status" value="1"/>
</dbReference>
<sequence length="150" mass="17231">MVYFLLIIMIVVLDQFTKYLAVTYLKSIDTYPLIKNIFHLTYRENTGAAFSILRNKQIFLILMTAVVVLALIVYLVKVINKENLFLLKFSLSFIIGGAIGNLVDRVRLNYVVDFFDFTLINYPVFNVADIFIVTGSILLAYAVIFKKIEI</sequence>
<dbReference type="EC" id="3.4.23.36" evidence="9"/>
<evidence type="ECO:0000256" key="4">
    <source>
        <dbReference type="ARBA" id="ARBA00022692"/>
    </source>
</evidence>
<dbReference type="Pfam" id="PF01252">
    <property type="entry name" value="Peptidase_A8"/>
    <property type="match status" value="1"/>
</dbReference>
<gene>
    <name evidence="9" type="primary">lspA</name>
    <name evidence="12" type="ORF">SAMN02745883_01623</name>
</gene>
<dbReference type="PRINTS" id="PR00781">
    <property type="entry name" value="LIPOSIGPTASE"/>
</dbReference>
<evidence type="ECO:0000256" key="3">
    <source>
        <dbReference type="ARBA" id="ARBA00022670"/>
    </source>
</evidence>
<comment type="caution">
    <text evidence="9">Lacks conserved residue(s) required for the propagation of feature annotation.</text>
</comment>
<evidence type="ECO:0000256" key="1">
    <source>
        <dbReference type="ARBA" id="ARBA00006139"/>
    </source>
</evidence>
<dbReference type="STRING" id="1121266.SAMN02745883_01623"/>
<feature type="transmembrane region" description="Helical" evidence="9">
    <location>
        <begin position="83"/>
        <end position="103"/>
    </location>
</feature>
<dbReference type="UniPathway" id="UPA00665"/>
<dbReference type="Proteomes" id="UP000184082">
    <property type="component" value="Unassembled WGS sequence"/>
</dbReference>
<keyword evidence="8 9" id="KW-0472">Membrane</keyword>
<feature type="transmembrane region" description="Helical" evidence="9">
    <location>
        <begin position="123"/>
        <end position="144"/>
    </location>
</feature>
<dbReference type="GO" id="GO:0004190">
    <property type="term" value="F:aspartic-type endopeptidase activity"/>
    <property type="evidence" value="ECO:0007669"/>
    <property type="project" value="UniProtKB-UniRule"/>
</dbReference>
<evidence type="ECO:0000313" key="13">
    <source>
        <dbReference type="Proteomes" id="UP000184082"/>
    </source>
</evidence>
<feature type="active site" evidence="9">
    <location>
        <position position="113"/>
    </location>
</feature>
<comment type="function">
    <text evidence="9 10">This protein specifically catalyzes the removal of signal peptides from prolipoproteins.</text>
</comment>
<evidence type="ECO:0000256" key="7">
    <source>
        <dbReference type="ARBA" id="ARBA00022989"/>
    </source>
</evidence>
<dbReference type="GO" id="GO:0005886">
    <property type="term" value="C:plasma membrane"/>
    <property type="evidence" value="ECO:0007669"/>
    <property type="project" value="UniProtKB-SubCell"/>
</dbReference>
<organism evidence="12 13">
    <name type="scientific">Caminicella sporogenes DSM 14501</name>
    <dbReference type="NCBI Taxonomy" id="1121266"/>
    <lineage>
        <taxon>Bacteria</taxon>
        <taxon>Bacillati</taxon>
        <taxon>Bacillota</taxon>
        <taxon>Clostridia</taxon>
        <taxon>Peptostreptococcales</taxon>
        <taxon>Caminicellaceae</taxon>
        <taxon>Caminicella</taxon>
    </lineage>
</organism>
<evidence type="ECO:0000256" key="2">
    <source>
        <dbReference type="ARBA" id="ARBA00022475"/>
    </source>
</evidence>
<dbReference type="RefSeq" id="WP_072967407.1">
    <property type="nucleotide sequence ID" value="NZ_FRAJ01000012.1"/>
</dbReference>
<keyword evidence="5 9" id="KW-0064">Aspartyl protease</keyword>
<keyword evidence="4 9" id="KW-0812">Transmembrane</keyword>
<name>A0A1M6QV45_9FIRM</name>
<evidence type="ECO:0000256" key="5">
    <source>
        <dbReference type="ARBA" id="ARBA00022750"/>
    </source>
</evidence>
<proteinExistence type="inferred from homology"/>
<keyword evidence="6 9" id="KW-0378">Hydrolase</keyword>
<comment type="pathway">
    <text evidence="9">Protein modification; lipoprotein biosynthesis (signal peptide cleavage).</text>
</comment>
<dbReference type="NCBIfam" id="TIGR00077">
    <property type="entry name" value="lspA"/>
    <property type="match status" value="1"/>
</dbReference>
<evidence type="ECO:0000256" key="9">
    <source>
        <dbReference type="HAMAP-Rule" id="MF_00161"/>
    </source>
</evidence>
<protein>
    <recommendedName>
        <fullName evidence="9">Lipoprotein signal peptidase</fullName>
        <ecNumber evidence="9">3.4.23.36</ecNumber>
    </recommendedName>
    <alternativeName>
        <fullName evidence="9">Prolipoprotein signal peptidase</fullName>
    </alternativeName>
    <alternativeName>
        <fullName evidence="9">Signal peptidase II</fullName>
        <shortName evidence="9">SPase II</shortName>
    </alternativeName>
</protein>
<feature type="transmembrane region" description="Helical" evidence="9">
    <location>
        <begin position="58"/>
        <end position="76"/>
    </location>
</feature>
<evidence type="ECO:0000256" key="8">
    <source>
        <dbReference type="ARBA" id="ARBA00023136"/>
    </source>
</evidence>
<dbReference type="HAMAP" id="MF_00161">
    <property type="entry name" value="LspA"/>
    <property type="match status" value="1"/>
</dbReference>
<feature type="active site" evidence="9">
    <location>
        <position position="129"/>
    </location>
</feature>
<dbReference type="PROSITE" id="PS00855">
    <property type="entry name" value="SPASE_II"/>
    <property type="match status" value="1"/>
</dbReference>
<evidence type="ECO:0000256" key="10">
    <source>
        <dbReference type="RuleBase" id="RU000594"/>
    </source>
</evidence>
<keyword evidence="2 9" id="KW-1003">Cell membrane</keyword>
<keyword evidence="13" id="KW-1185">Reference proteome</keyword>